<reference evidence="2 3" key="1">
    <citation type="submission" date="2018-10" db="EMBL/GenBank/DDBJ databases">
        <authorList>
            <person name="Ekblom R."/>
            <person name="Jareborg N."/>
        </authorList>
    </citation>
    <scope>NUCLEOTIDE SEQUENCE [LARGE SCALE GENOMIC DNA]</scope>
    <source>
        <tissue evidence="2">Muscle</tissue>
    </source>
</reference>
<dbReference type="AlphaFoldDB" id="A0A9X9LRE5"/>
<protein>
    <submittedName>
        <fullName evidence="2">Uncharacterized protein</fullName>
    </submittedName>
</protein>
<evidence type="ECO:0000313" key="2">
    <source>
        <dbReference type="EMBL" id="VCW79735.1"/>
    </source>
</evidence>
<dbReference type="EMBL" id="CYRY02012442">
    <property type="protein sequence ID" value="VCW79735.1"/>
    <property type="molecule type" value="Genomic_DNA"/>
</dbReference>
<sequence length="70" mass="7613">MLHPCLHATASSSSLQSGPSARDSVLWGGFSNCHAYLIFILTFSPFSAALDPVDRPILYKPLVAHLLLFL</sequence>
<organism evidence="2 3">
    <name type="scientific">Gulo gulo</name>
    <name type="common">Wolverine</name>
    <name type="synonym">Gluton</name>
    <dbReference type="NCBI Taxonomy" id="48420"/>
    <lineage>
        <taxon>Eukaryota</taxon>
        <taxon>Metazoa</taxon>
        <taxon>Chordata</taxon>
        <taxon>Craniata</taxon>
        <taxon>Vertebrata</taxon>
        <taxon>Euteleostomi</taxon>
        <taxon>Mammalia</taxon>
        <taxon>Eutheria</taxon>
        <taxon>Laurasiatheria</taxon>
        <taxon>Carnivora</taxon>
        <taxon>Caniformia</taxon>
        <taxon>Musteloidea</taxon>
        <taxon>Mustelidae</taxon>
        <taxon>Guloninae</taxon>
        <taxon>Gulo</taxon>
    </lineage>
</organism>
<dbReference type="Proteomes" id="UP000269945">
    <property type="component" value="Unassembled WGS sequence"/>
</dbReference>
<comment type="caution">
    <text evidence="2">The sequence shown here is derived from an EMBL/GenBank/DDBJ whole genome shotgun (WGS) entry which is preliminary data.</text>
</comment>
<name>A0A9X9LRE5_GULGU</name>
<evidence type="ECO:0000256" key="1">
    <source>
        <dbReference type="SAM" id="MobiDB-lite"/>
    </source>
</evidence>
<feature type="compositionally biased region" description="Low complexity" evidence="1">
    <location>
        <begin position="11"/>
        <end position="20"/>
    </location>
</feature>
<proteinExistence type="predicted"/>
<evidence type="ECO:0000313" key="3">
    <source>
        <dbReference type="Proteomes" id="UP000269945"/>
    </source>
</evidence>
<gene>
    <name evidence="2" type="ORF">BN2614_LOCUS1</name>
</gene>
<feature type="region of interest" description="Disordered" evidence="1">
    <location>
        <begin position="1"/>
        <end position="22"/>
    </location>
</feature>
<accession>A0A9X9LRE5</accession>
<keyword evidence="3" id="KW-1185">Reference proteome</keyword>